<evidence type="ECO:0000259" key="2">
    <source>
        <dbReference type="PROSITE" id="PS50926"/>
    </source>
</evidence>
<dbReference type="STRING" id="1514971.AUR64_03085"/>
<proteinExistence type="predicted"/>
<feature type="compositionally biased region" description="Acidic residues" evidence="1">
    <location>
        <begin position="51"/>
        <end position="61"/>
    </location>
</feature>
<dbReference type="PROSITE" id="PS50926">
    <property type="entry name" value="TRAM"/>
    <property type="match status" value="1"/>
</dbReference>
<dbReference type="Pfam" id="PF01938">
    <property type="entry name" value="TRAM"/>
    <property type="match status" value="1"/>
</dbReference>
<dbReference type="EMBL" id="LOPU01000002">
    <property type="protein sequence ID" value="KTG11605.1"/>
    <property type="molecule type" value="Genomic_DNA"/>
</dbReference>
<organism evidence="3 4">
    <name type="scientific">Haloprofundus marisrubri</name>
    <dbReference type="NCBI Taxonomy" id="1514971"/>
    <lineage>
        <taxon>Archaea</taxon>
        <taxon>Methanobacteriati</taxon>
        <taxon>Methanobacteriota</taxon>
        <taxon>Stenosarchaea group</taxon>
        <taxon>Halobacteria</taxon>
        <taxon>Halobacteriales</taxon>
        <taxon>Haloferacaceae</taxon>
        <taxon>Haloprofundus</taxon>
    </lineage>
</organism>
<evidence type="ECO:0000313" key="4">
    <source>
        <dbReference type="Proteomes" id="UP000054387"/>
    </source>
</evidence>
<name>A0A0W1RD14_9EURY</name>
<reference evidence="3 4" key="1">
    <citation type="submission" date="2015-12" db="EMBL/GenBank/DDBJ databases">
        <title>Haloprofundus marisrubri gen. nov., sp. nov., an extremely halophilic archaeon isolated from the Discovery deep brine-seawater interface in the Red Sea.</title>
        <authorList>
            <person name="Zhang G."/>
            <person name="Stingl U."/>
            <person name="Rashid M."/>
        </authorList>
    </citation>
    <scope>NUCLEOTIDE SEQUENCE [LARGE SCALE GENOMIC DNA]</scope>
    <source>
        <strain evidence="3 4">SB9</strain>
    </source>
</reference>
<sequence length="153" mass="16669">MDVSGNLLCLYTATVEERDGSYVVELPEQEVELGDITAGETYRLAVLGTDADVESDVDPEAETAKRDGRASSSRPDERSDTRGSPSPPVEVGEERTVDIEGLGEQGDGIARVERGYVVIVPDTEVNERVTVEIEKVTENVGFASVIEREAYYQ</sequence>
<feature type="compositionally biased region" description="Basic and acidic residues" evidence="1">
    <location>
        <begin position="62"/>
        <end position="81"/>
    </location>
</feature>
<dbReference type="SUPFAM" id="SSF50249">
    <property type="entry name" value="Nucleic acid-binding proteins"/>
    <property type="match status" value="1"/>
</dbReference>
<dbReference type="Gene3D" id="2.40.50.140">
    <property type="entry name" value="Nucleic acid-binding proteins"/>
    <property type="match status" value="1"/>
</dbReference>
<keyword evidence="4" id="KW-1185">Reference proteome</keyword>
<protein>
    <submittedName>
        <fullName evidence="3">Deoxyribonuclease</fullName>
    </submittedName>
</protein>
<dbReference type="InterPro" id="IPR002792">
    <property type="entry name" value="TRAM_dom"/>
</dbReference>
<accession>A0A0W1RD14</accession>
<evidence type="ECO:0000313" key="3">
    <source>
        <dbReference type="EMBL" id="KTG11605.1"/>
    </source>
</evidence>
<feature type="domain" description="TRAM" evidence="2">
    <location>
        <begin position="88"/>
        <end position="147"/>
    </location>
</feature>
<evidence type="ECO:0000256" key="1">
    <source>
        <dbReference type="SAM" id="MobiDB-lite"/>
    </source>
</evidence>
<dbReference type="RefSeq" id="WP_058579985.1">
    <property type="nucleotide sequence ID" value="NZ_LOPU01000002.1"/>
</dbReference>
<dbReference type="InterPro" id="IPR012340">
    <property type="entry name" value="NA-bd_OB-fold"/>
</dbReference>
<gene>
    <name evidence="3" type="ORF">AUR64_03085</name>
</gene>
<dbReference type="OrthoDB" id="28569at2157"/>
<feature type="region of interest" description="Disordered" evidence="1">
    <location>
        <begin position="48"/>
        <end position="104"/>
    </location>
</feature>
<dbReference type="AlphaFoldDB" id="A0A0W1RD14"/>
<comment type="caution">
    <text evidence="3">The sequence shown here is derived from an EMBL/GenBank/DDBJ whole genome shotgun (WGS) entry which is preliminary data.</text>
</comment>
<dbReference type="Proteomes" id="UP000054387">
    <property type="component" value="Unassembled WGS sequence"/>
</dbReference>